<gene>
    <name evidence="1" type="ORF">K3G42_019732</name>
</gene>
<organism evidence="1 2">
    <name type="scientific">Sphaerodactylus townsendi</name>
    <dbReference type="NCBI Taxonomy" id="933632"/>
    <lineage>
        <taxon>Eukaryota</taxon>
        <taxon>Metazoa</taxon>
        <taxon>Chordata</taxon>
        <taxon>Craniata</taxon>
        <taxon>Vertebrata</taxon>
        <taxon>Euteleostomi</taxon>
        <taxon>Lepidosauria</taxon>
        <taxon>Squamata</taxon>
        <taxon>Bifurcata</taxon>
        <taxon>Gekkota</taxon>
        <taxon>Sphaerodactylidae</taxon>
        <taxon>Sphaerodactylus</taxon>
    </lineage>
</organism>
<sequence>MAALAVAERLLAEGEGGAMDPARLSPPPPPQSRGEAQPLEQLPQSNTLVGLPIVAIESILGFLSYDETSQLRLAPVNSDYLSTAVI</sequence>
<comment type="caution">
    <text evidence="1">The sequence shown here is derived from an EMBL/GenBank/DDBJ whole genome shotgun (WGS) entry which is preliminary data.</text>
</comment>
<accession>A0ACB8GAF5</accession>
<dbReference type="Proteomes" id="UP000827872">
    <property type="component" value="Linkage Group LG01"/>
</dbReference>
<evidence type="ECO:0000313" key="2">
    <source>
        <dbReference type="Proteomes" id="UP000827872"/>
    </source>
</evidence>
<keyword evidence="2" id="KW-1185">Reference proteome</keyword>
<reference evidence="1" key="1">
    <citation type="submission" date="2021-08" db="EMBL/GenBank/DDBJ databases">
        <title>The first chromosome-level gecko genome reveals the dynamic sex chromosomes of Neotropical dwarf geckos (Sphaerodactylidae: Sphaerodactylus).</title>
        <authorList>
            <person name="Pinto B.J."/>
            <person name="Keating S.E."/>
            <person name="Gamble T."/>
        </authorList>
    </citation>
    <scope>NUCLEOTIDE SEQUENCE</scope>
    <source>
        <strain evidence="1">TG3544</strain>
    </source>
</reference>
<dbReference type="EMBL" id="CM037614">
    <property type="protein sequence ID" value="KAH8016571.1"/>
    <property type="molecule type" value="Genomic_DNA"/>
</dbReference>
<proteinExistence type="predicted"/>
<protein>
    <submittedName>
        <fullName evidence="1">Uncharacterized protein</fullName>
    </submittedName>
</protein>
<name>A0ACB8GAF5_9SAUR</name>
<evidence type="ECO:0000313" key="1">
    <source>
        <dbReference type="EMBL" id="KAH8016571.1"/>
    </source>
</evidence>